<keyword evidence="3" id="KW-1185">Reference proteome</keyword>
<evidence type="ECO:0008006" key="4">
    <source>
        <dbReference type="Google" id="ProtNLM"/>
    </source>
</evidence>
<evidence type="ECO:0000256" key="1">
    <source>
        <dbReference type="SAM" id="Phobius"/>
    </source>
</evidence>
<gene>
    <name evidence="2" type="ORF">ANCDUO_26220</name>
</gene>
<protein>
    <recommendedName>
        <fullName evidence="4">G-protein coupled receptors family 1 profile domain-containing protein</fullName>
    </recommendedName>
</protein>
<dbReference type="EMBL" id="KN783005">
    <property type="protein sequence ID" value="KIH43768.1"/>
    <property type="molecule type" value="Genomic_DNA"/>
</dbReference>
<name>A0A0C2BJ07_9BILA</name>
<evidence type="ECO:0000313" key="3">
    <source>
        <dbReference type="Proteomes" id="UP000054047"/>
    </source>
</evidence>
<feature type="transmembrane region" description="Helical" evidence="1">
    <location>
        <begin position="32"/>
        <end position="56"/>
    </location>
</feature>
<accession>A0A0C2BJ07</accession>
<evidence type="ECO:0000313" key="2">
    <source>
        <dbReference type="EMBL" id="KIH43768.1"/>
    </source>
</evidence>
<dbReference type="Proteomes" id="UP000054047">
    <property type="component" value="Unassembled WGS sequence"/>
</dbReference>
<dbReference type="OrthoDB" id="10011262at2759"/>
<reference evidence="2 3" key="1">
    <citation type="submission" date="2013-12" db="EMBL/GenBank/DDBJ databases">
        <title>Draft genome of the parsitic nematode Ancylostoma duodenale.</title>
        <authorList>
            <person name="Mitreva M."/>
        </authorList>
    </citation>
    <scope>NUCLEOTIDE SEQUENCE [LARGE SCALE GENOMIC DNA]</scope>
    <source>
        <strain evidence="2 3">Zhejiang</strain>
    </source>
</reference>
<dbReference type="PANTHER" id="PTHR46895:SF3">
    <property type="entry name" value="G-PROTEIN COUPLED RECEPTOR F59B2.13-RELATED"/>
    <property type="match status" value="1"/>
</dbReference>
<keyword evidence="1" id="KW-0812">Transmembrane</keyword>
<proteinExistence type="predicted"/>
<organism evidence="2 3">
    <name type="scientific">Ancylostoma duodenale</name>
    <dbReference type="NCBI Taxonomy" id="51022"/>
    <lineage>
        <taxon>Eukaryota</taxon>
        <taxon>Metazoa</taxon>
        <taxon>Ecdysozoa</taxon>
        <taxon>Nematoda</taxon>
        <taxon>Chromadorea</taxon>
        <taxon>Rhabditida</taxon>
        <taxon>Rhabditina</taxon>
        <taxon>Rhabditomorpha</taxon>
        <taxon>Strongyloidea</taxon>
        <taxon>Ancylostomatidae</taxon>
        <taxon>Ancylostomatinae</taxon>
        <taxon>Ancylostoma</taxon>
    </lineage>
</organism>
<keyword evidence="1" id="KW-1133">Transmembrane helix</keyword>
<dbReference type="PANTHER" id="PTHR46895">
    <property type="entry name" value="PROTEIN CBG20548-RELATED"/>
    <property type="match status" value="1"/>
</dbReference>
<keyword evidence="1" id="KW-0472">Membrane</keyword>
<dbReference type="AlphaFoldDB" id="A0A0C2BJ07"/>
<sequence>MCLPTDSERWFRNQTNPNSELMKTVVRWGPHVNAVCVILIPIALVFISNAMLIYTIRQR</sequence>